<evidence type="ECO:0000313" key="2">
    <source>
        <dbReference type="Proteomes" id="UP000190395"/>
    </source>
</evidence>
<organism evidence="1 2">
    <name type="scientific">Treponema berlinense</name>
    <dbReference type="NCBI Taxonomy" id="225004"/>
    <lineage>
        <taxon>Bacteria</taxon>
        <taxon>Pseudomonadati</taxon>
        <taxon>Spirochaetota</taxon>
        <taxon>Spirochaetia</taxon>
        <taxon>Spirochaetales</taxon>
        <taxon>Treponemataceae</taxon>
        <taxon>Treponema</taxon>
    </lineage>
</organism>
<sequence length="158" mass="17781">MSAALTGTFVYVFISVFAGRDGLLAERQQREQKRILAVRTESIQKTNNSLKLECTALQNDKEVIEGLAKKLGYVSDGDKIVKINGLSFEQEKIYDAGTPVKAREPEYLPEWVSKILGIAAFLTVCLYSLYQDIKSGLFKRRKNPVFMEGIPVYDLPQV</sequence>
<proteinExistence type="predicted"/>
<reference evidence="1 2" key="1">
    <citation type="submission" date="2017-02" db="EMBL/GenBank/DDBJ databases">
        <authorList>
            <person name="Peterson S.W."/>
        </authorList>
    </citation>
    <scope>NUCLEOTIDE SEQUENCE [LARGE SCALE GENOMIC DNA]</scope>
    <source>
        <strain evidence="1 2">ATCC BAA-909</strain>
    </source>
</reference>
<dbReference type="AlphaFoldDB" id="A0A1T4KFV7"/>
<evidence type="ECO:0000313" key="1">
    <source>
        <dbReference type="EMBL" id="SJZ41328.1"/>
    </source>
</evidence>
<dbReference type="EMBL" id="FUXC01000001">
    <property type="protein sequence ID" value="SJZ41328.1"/>
    <property type="molecule type" value="Genomic_DNA"/>
</dbReference>
<dbReference type="InterPro" id="IPR007060">
    <property type="entry name" value="FtsL/DivIC"/>
</dbReference>
<dbReference type="Proteomes" id="UP000190395">
    <property type="component" value="Unassembled WGS sequence"/>
</dbReference>
<gene>
    <name evidence="1" type="ORF">SAMN02745152_00135</name>
</gene>
<protein>
    <submittedName>
        <fullName evidence="1">Septum formation initiator</fullName>
    </submittedName>
</protein>
<dbReference type="STRING" id="225004.SAMN02745152_00135"/>
<dbReference type="Pfam" id="PF04977">
    <property type="entry name" value="DivIC"/>
    <property type="match status" value="1"/>
</dbReference>
<keyword evidence="2" id="KW-1185">Reference proteome</keyword>
<accession>A0A1T4KFV7</accession>
<name>A0A1T4KFV7_9SPIR</name>